<dbReference type="Proteomes" id="UP000002640">
    <property type="component" value="Unassembled WGS sequence"/>
</dbReference>
<gene>
    <name evidence="2" type="ORF">PHYSODRAFT_485510</name>
</gene>
<dbReference type="KEGG" id="psoj:PHYSODRAFT_485510"/>
<dbReference type="EMBL" id="JH159152">
    <property type="protein sequence ID" value="EGZ26280.1"/>
    <property type="molecule type" value="Genomic_DNA"/>
</dbReference>
<keyword evidence="1" id="KW-0175">Coiled coil</keyword>
<dbReference type="SMR" id="G4YYY8"/>
<feature type="coiled-coil region" evidence="1">
    <location>
        <begin position="81"/>
        <end position="115"/>
    </location>
</feature>
<name>G4YYY8_PHYSP</name>
<accession>G4YYY8</accession>
<dbReference type="AlphaFoldDB" id="G4YYY8"/>
<dbReference type="GeneID" id="20655892"/>
<evidence type="ECO:0000256" key="1">
    <source>
        <dbReference type="SAM" id="Coils"/>
    </source>
</evidence>
<dbReference type="InParanoid" id="G4YYY8"/>
<dbReference type="RefSeq" id="XP_009521568.1">
    <property type="nucleotide sequence ID" value="XM_009523273.1"/>
</dbReference>
<organism evidence="2 3">
    <name type="scientific">Phytophthora sojae (strain P6497)</name>
    <name type="common">Soybean stem and root rot agent</name>
    <name type="synonym">Phytophthora megasperma f. sp. glycines</name>
    <dbReference type="NCBI Taxonomy" id="1094619"/>
    <lineage>
        <taxon>Eukaryota</taxon>
        <taxon>Sar</taxon>
        <taxon>Stramenopiles</taxon>
        <taxon>Oomycota</taxon>
        <taxon>Peronosporomycetes</taxon>
        <taxon>Peronosporales</taxon>
        <taxon>Peronosporaceae</taxon>
        <taxon>Phytophthora</taxon>
    </lineage>
</organism>
<proteinExistence type="predicted"/>
<sequence>MRTQLEALHLEYLGYALAPLDGEQSSRPQLLAGFHGPNPFSDAVAAGRDTVPIAEQLKASRLLRRLSCPAEEHETFALALAREMAAMKDSYERQLEELRGELRKTQQLRQLTSQRLRAELATERTRSQRATAQLSERVAEPQESLLAQDQALAATQTEQQAILDKLAAATGDDERQRALQDLAALVGGEQRRRERERLTKLLSYCGSSSVTVERRDSALEEETVDAGLERIAMVVDDNVEAQPK</sequence>
<evidence type="ECO:0000313" key="2">
    <source>
        <dbReference type="EMBL" id="EGZ26280.1"/>
    </source>
</evidence>
<dbReference type="OMA" id="AWIAMQT"/>
<keyword evidence="3" id="KW-1185">Reference proteome</keyword>
<evidence type="ECO:0000313" key="3">
    <source>
        <dbReference type="Proteomes" id="UP000002640"/>
    </source>
</evidence>
<protein>
    <submittedName>
        <fullName evidence="2">Uncharacterized protein</fullName>
    </submittedName>
</protein>
<reference evidence="2 3" key="1">
    <citation type="journal article" date="2006" name="Science">
        <title>Phytophthora genome sequences uncover evolutionary origins and mechanisms of pathogenesis.</title>
        <authorList>
            <person name="Tyler B.M."/>
            <person name="Tripathy S."/>
            <person name="Zhang X."/>
            <person name="Dehal P."/>
            <person name="Jiang R.H."/>
            <person name="Aerts A."/>
            <person name="Arredondo F.D."/>
            <person name="Baxter L."/>
            <person name="Bensasson D."/>
            <person name="Beynon J.L."/>
            <person name="Chapman J."/>
            <person name="Damasceno C.M."/>
            <person name="Dorrance A.E."/>
            <person name="Dou D."/>
            <person name="Dickerman A.W."/>
            <person name="Dubchak I.L."/>
            <person name="Garbelotto M."/>
            <person name="Gijzen M."/>
            <person name="Gordon S.G."/>
            <person name="Govers F."/>
            <person name="Grunwald N.J."/>
            <person name="Huang W."/>
            <person name="Ivors K.L."/>
            <person name="Jones R.W."/>
            <person name="Kamoun S."/>
            <person name="Krampis K."/>
            <person name="Lamour K.H."/>
            <person name="Lee M.K."/>
            <person name="McDonald W.H."/>
            <person name="Medina M."/>
            <person name="Meijer H.J."/>
            <person name="Nordberg E.K."/>
            <person name="Maclean D.J."/>
            <person name="Ospina-Giraldo M.D."/>
            <person name="Morris P.F."/>
            <person name="Phuntumart V."/>
            <person name="Putnam N.H."/>
            <person name="Rash S."/>
            <person name="Rose J.K."/>
            <person name="Sakihama Y."/>
            <person name="Salamov A.A."/>
            <person name="Savidor A."/>
            <person name="Scheuring C.F."/>
            <person name="Smith B.M."/>
            <person name="Sobral B.W."/>
            <person name="Terry A."/>
            <person name="Torto-Alalibo T.A."/>
            <person name="Win J."/>
            <person name="Xu Z."/>
            <person name="Zhang H."/>
            <person name="Grigoriev I.V."/>
            <person name="Rokhsar D.S."/>
            <person name="Boore J.L."/>
        </authorList>
    </citation>
    <scope>NUCLEOTIDE SEQUENCE [LARGE SCALE GENOMIC DNA]</scope>
    <source>
        <strain evidence="2 3">P6497</strain>
    </source>
</reference>